<comment type="caution">
    <text evidence="14">The sequence shown here is derived from an EMBL/GenBank/DDBJ whole genome shotgun (WGS) entry which is preliminary data.</text>
</comment>
<evidence type="ECO:0000256" key="2">
    <source>
        <dbReference type="ARBA" id="ARBA00005426"/>
    </source>
</evidence>
<dbReference type="Pfam" id="PF02391">
    <property type="entry name" value="MoaE"/>
    <property type="match status" value="1"/>
</dbReference>
<evidence type="ECO:0000256" key="13">
    <source>
        <dbReference type="ARBA" id="ARBA00080739"/>
    </source>
</evidence>
<comment type="function">
    <text evidence="6">Converts molybdopterin precursor Z into molybdopterin. This requires the incorporation of two sulfur atoms into precursor Z to generate a dithiolene group. The sulfur is provided by MoaD.</text>
</comment>
<dbReference type="PANTHER" id="PTHR23404">
    <property type="entry name" value="MOLYBDOPTERIN SYNTHASE RELATED"/>
    <property type="match status" value="1"/>
</dbReference>
<name>A0A0A0JXA8_9MICO</name>
<gene>
    <name evidence="14" type="ORF">N801_07995</name>
</gene>
<evidence type="ECO:0000256" key="5">
    <source>
        <dbReference type="ARBA" id="ARBA00023150"/>
    </source>
</evidence>
<dbReference type="OrthoDB" id="9794429at2"/>
<organism evidence="14 15">
    <name type="scientific">Knoellia aerolata DSM 18566</name>
    <dbReference type="NCBI Taxonomy" id="1385519"/>
    <lineage>
        <taxon>Bacteria</taxon>
        <taxon>Bacillati</taxon>
        <taxon>Actinomycetota</taxon>
        <taxon>Actinomycetes</taxon>
        <taxon>Micrococcales</taxon>
        <taxon>Intrasporangiaceae</taxon>
        <taxon>Knoellia</taxon>
    </lineage>
</organism>
<comment type="pathway">
    <text evidence="1">Cofactor biosynthesis; molybdopterin biosynthesis.</text>
</comment>
<comment type="subunit">
    <text evidence="7">Heterotetramer of 2 MoaD subunits and 2 MoaE subunits. Also stable as homodimer. The enzyme changes between these two forms during catalysis.</text>
</comment>
<keyword evidence="15" id="KW-1185">Reference proteome</keyword>
<sequence length="151" mass="15972">MQHDPSSAPVATGTVALAEIREQPLSVDEVIAAVQDPGCGGITVFVGVVRDHDRGQDVSSLDYSVHPSAQERLTEVAELVALRSDAVRVAALHRSGHLEVGDVAVVVATSAPHRDAAFASCRDLIDTLKAEVPIWKHQHLGDGATEWVGLT</sequence>
<proteinExistence type="inferred from homology"/>
<dbReference type="SUPFAM" id="SSF54690">
    <property type="entry name" value="Molybdopterin synthase subunit MoaE"/>
    <property type="match status" value="1"/>
</dbReference>
<reference evidence="14 15" key="1">
    <citation type="submission" date="2013-08" db="EMBL/GenBank/DDBJ databases">
        <title>The genome sequence of Knoellia aerolata.</title>
        <authorList>
            <person name="Zhu W."/>
            <person name="Wang G."/>
        </authorList>
    </citation>
    <scope>NUCLEOTIDE SEQUENCE [LARGE SCALE GENOMIC DNA]</scope>
    <source>
        <strain evidence="14 15">DSM 18566</strain>
    </source>
</reference>
<evidence type="ECO:0000256" key="11">
    <source>
        <dbReference type="ARBA" id="ARBA00078352"/>
    </source>
</evidence>
<evidence type="ECO:0000256" key="4">
    <source>
        <dbReference type="ARBA" id="ARBA00022679"/>
    </source>
</evidence>
<dbReference type="GO" id="GO:0006777">
    <property type="term" value="P:Mo-molybdopterin cofactor biosynthetic process"/>
    <property type="evidence" value="ECO:0007669"/>
    <property type="project" value="UniProtKB-KW"/>
</dbReference>
<dbReference type="RefSeq" id="WP_084108567.1">
    <property type="nucleotide sequence ID" value="NZ_AVPL01000019.1"/>
</dbReference>
<dbReference type="FunFam" id="3.90.1170.40:FF:000004">
    <property type="entry name" value="Molybdopterin biosynthesis protein MoeE"/>
    <property type="match status" value="1"/>
</dbReference>
<dbReference type="STRING" id="1385519.N801_07995"/>
<comment type="similarity">
    <text evidence="2">Belongs to the MoaE family.</text>
</comment>
<keyword evidence="5" id="KW-0501">Molybdenum cofactor biosynthesis</keyword>
<comment type="catalytic activity">
    <reaction evidence="8">
        <text>2 [molybdopterin-synthase sulfur-carrier protein]-C-terminal-Gly-aminoethanethioate + cyclic pyranopterin phosphate + H2O = molybdopterin + 2 [molybdopterin-synthase sulfur-carrier protein]-C-terminal Gly-Gly + 2 H(+)</text>
        <dbReference type="Rhea" id="RHEA:26333"/>
        <dbReference type="Rhea" id="RHEA-COMP:12202"/>
        <dbReference type="Rhea" id="RHEA-COMP:19907"/>
        <dbReference type="ChEBI" id="CHEBI:15377"/>
        <dbReference type="ChEBI" id="CHEBI:15378"/>
        <dbReference type="ChEBI" id="CHEBI:58698"/>
        <dbReference type="ChEBI" id="CHEBI:59648"/>
        <dbReference type="ChEBI" id="CHEBI:90778"/>
        <dbReference type="ChEBI" id="CHEBI:232372"/>
        <dbReference type="EC" id="2.8.1.12"/>
    </reaction>
</comment>
<accession>A0A0A0JXA8</accession>
<dbReference type="InterPro" id="IPR003448">
    <property type="entry name" value="Mopterin_biosynth_MoaE"/>
</dbReference>
<dbReference type="Proteomes" id="UP000030013">
    <property type="component" value="Unassembled WGS sequence"/>
</dbReference>
<evidence type="ECO:0000256" key="10">
    <source>
        <dbReference type="ARBA" id="ARBA00076955"/>
    </source>
</evidence>
<evidence type="ECO:0000256" key="9">
    <source>
        <dbReference type="ARBA" id="ARBA00072424"/>
    </source>
</evidence>
<keyword evidence="4" id="KW-0808">Transferase</keyword>
<evidence type="ECO:0000256" key="3">
    <source>
        <dbReference type="ARBA" id="ARBA00011950"/>
    </source>
</evidence>
<dbReference type="CDD" id="cd00756">
    <property type="entry name" value="MoaE"/>
    <property type="match status" value="1"/>
</dbReference>
<evidence type="ECO:0000313" key="14">
    <source>
        <dbReference type="EMBL" id="KGN41349.1"/>
    </source>
</evidence>
<evidence type="ECO:0000313" key="15">
    <source>
        <dbReference type="Proteomes" id="UP000030013"/>
    </source>
</evidence>
<dbReference type="eggNOG" id="COG0314">
    <property type="taxonomic scope" value="Bacteria"/>
</dbReference>
<evidence type="ECO:0000256" key="6">
    <source>
        <dbReference type="ARBA" id="ARBA00025448"/>
    </source>
</evidence>
<dbReference type="AlphaFoldDB" id="A0A0A0JXA8"/>
<dbReference type="Gene3D" id="3.90.1170.40">
    <property type="entry name" value="Molybdopterin biosynthesis MoaE subunit"/>
    <property type="match status" value="1"/>
</dbReference>
<dbReference type="EMBL" id="AVPL01000019">
    <property type="protein sequence ID" value="KGN41349.1"/>
    <property type="molecule type" value="Genomic_DNA"/>
</dbReference>
<evidence type="ECO:0000256" key="8">
    <source>
        <dbReference type="ARBA" id="ARBA00049878"/>
    </source>
</evidence>
<evidence type="ECO:0000256" key="7">
    <source>
        <dbReference type="ARBA" id="ARBA00026066"/>
    </source>
</evidence>
<dbReference type="InterPro" id="IPR036563">
    <property type="entry name" value="MoaE_sf"/>
</dbReference>
<evidence type="ECO:0000256" key="1">
    <source>
        <dbReference type="ARBA" id="ARBA00005046"/>
    </source>
</evidence>
<dbReference type="EC" id="2.8.1.12" evidence="3"/>
<evidence type="ECO:0000256" key="12">
    <source>
        <dbReference type="ARBA" id="ARBA00080680"/>
    </source>
</evidence>
<protein>
    <recommendedName>
        <fullName evidence="9">Molybdopterin synthase catalytic subunit 1</fullName>
        <ecNumber evidence="3">2.8.1.12</ecNumber>
    </recommendedName>
    <alternativeName>
        <fullName evidence="13">MPT synthase subunit 2 1</fullName>
    </alternativeName>
    <alternativeName>
        <fullName evidence="10">Molybdenum cofactor biosynthesis protein E 1</fullName>
    </alternativeName>
    <alternativeName>
        <fullName evidence="11">Molybdopterin-converting factor large subunit 1</fullName>
    </alternativeName>
    <alternativeName>
        <fullName evidence="12">Molybdopterin-converting factor subunit 2 1</fullName>
    </alternativeName>
</protein>
<dbReference type="GO" id="GO:0030366">
    <property type="term" value="F:molybdopterin synthase activity"/>
    <property type="evidence" value="ECO:0007669"/>
    <property type="project" value="UniProtKB-EC"/>
</dbReference>